<evidence type="ECO:0000313" key="9">
    <source>
        <dbReference type="EMBL" id="KAF0734678.1"/>
    </source>
</evidence>
<dbReference type="EMBL" id="VJMJ01000108">
    <property type="protein sequence ID" value="KAF0734678.1"/>
    <property type="molecule type" value="Genomic_DNA"/>
</dbReference>
<dbReference type="InterPro" id="IPR015425">
    <property type="entry name" value="FH2_Formin"/>
</dbReference>
<name>A0A6G0X487_9STRA</name>
<dbReference type="Pfam" id="PF00168">
    <property type="entry name" value="C2"/>
    <property type="match status" value="1"/>
</dbReference>
<feature type="domain" description="C2" evidence="6">
    <location>
        <begin position="178"/>
        <end position="296"/>
    </location>
</feature>
<dbReference type="SUPFAM" id="SSF101447">
    <property type="entry name" value="Formin homology 2 domain (FH2 domain)"/>
    <property type="match status" value="1"/>
</dbReference>
<evidence type="ECO:0000259" key="5">
    <source>
        <dbReference type="PROSITE" id="PS50003"/>
    </source>
</evidence>
<evidence type="ECO:0000256" key="1">
    <source>
        <dbReference type="ARBA" id="ARBA00022737"/>
    </source>
</evidence>
<feature type="compositionally biased region" description="Basic and acidic residues" evidence="4">
    <location>
        <begin position="1059"/>
        <end position="1071"/>
    </location>
</feature>
<dbReference type="SMART" id="SM00248">
    <property type="entry name" value="ANK"/>
    <property type="match status" value="5"/>
</dbReference>
<evidence type="ECO:0000313" key="10">
    <source>
        <dbReference type="Proteomes" id="UP000481153"/>
    </source>
</evidence>
<evidence type="ECO:0008006" key="11">
    <source>
        <dbReference type="Google" id="ProtNLM"/>
    </source>
</evidence>
<sequence length="1365" mass="148833">MQQGETAREPSLPLDPMESPRPQSSRSTLTDADAPTIAPDDSDTTDTETIPVGVLVQKSCVHEKTKTGFFQRLVGSKAQKYHVGMTSLDDDDSSSSGLGLLPITSPDSLPRRQMQRADSLDDIPLNPTGDLNVQLGQKQEDVVPQVVIHESPQKPLPEETTTVGYKHPILHKQSISTLESASSTSSSSNGSSTEILVLLTIVSASNLLKVHKFGVQAPYVEMRISSDEMPFRTTECKKGGTEAQWNQTFTRRVQSLDDTLHLAAKASTTVIGDALVSFRSLELTTALSNHTLQLARGKSAEAVGTVCLQCRLLDPTASSTNTAAATATGALSGGEGATPCPVAPLPIPSAVDKPVEPKVSVAKVKYNHINSTDGNVVPWDAAIRKGALLYKIPYHQSSTAPKRKWVAVQELPKQGGLCITWSDPQNPDHTGHAMPLHDVVEVKTGIKTQAFRKQHAAQSKANTFFHEDVCFSLNSASRSLDLAASSKEEAQIWVTSLRRMLQHQTATTSTTTKAENAAGSTTILTSAKIMKDFKTAATTSTSSVNGDKANRHATWLKEFFRCAKAQQLSEIANYLLEGCPVDLLEPQTGDTILFLACRSGHVALLELCLKWGAKNDPHPTFGDTALQIAVKASQPECVRQLLSIAAKSDMDTEIVNHVDHANQAPLHVAASQGDLVCLQLLLHHGADICVVQSNGHTPLHCAVLAGHESCVAYILDVGGDAIINTGDVNGNTPLHCAVSIGHEGIVKLLLESAADVTVCNNENLTPYKMARRTKARAIQALLAIYEPEPPTPSKDAMKLMHTQSARLQVRDALAKQMHIAASPAKSLSARSCSTTFDGDFDGYTSSSSTSTSHGDNTISASSTSYYHDYHHSHASPYYPQHHAHASASAAASYVPPSQHYPTYAYPTAPVANTEWEVKYTTDGHAYYVNLYTGVSQWEVPPALQGYDPYAYSIPTPQPSYEASVPAAPVYDSSSQYIRAQLAAARSQQTTQTSHLSVHTPTATAPQHLNVSTPSSAAASPSSSPRSKTSFSERRRMEGLLVENLQVVTTPLPEPGSNVKLDKVNDDGDIFQKSRSRSPKGKSKTVKVLDIKRANNVVMTLSDFEFNSHFEKITQAIVDMDETSLNLERVRCLKGLFPTDDEKDNLLARQADKGEFGKAEKFMMTCLEVDDIHARADCFLFKLKFSKTMTQLISRVDLVSMICQSILEMPALCSLLQQMLEDKKQKVMWEEDKYTLLLHAGFTSGDIPRAQFERLQQLNSIPDMTWLQRSEMQDMLDSLINGCRSCQNLLSHTKNKLKGWNDGVAMSTQAMSDFEKFIKASVAQVNDASEEFRMAKSWESKLVSEFGVVLEEFSPHEVYCAVKQLF</sequence>
<dbReference type="PROSITE" id="PS50004">
    <property type="entry name" value="C2"/>
    <property type="match status" value="1"/>
</dbReference>
<keyword evidence="2 3" id="KW-0040">ANK repeat</keyword>
<dbReference type="InterPro" id="IPR011993">
    <property type="entry name" value="PH-like_dom_sf"/>
</dbReference>
<dbReference type="SUPFAM" id="SSF50729">
    <property type="entry name" value="PH domain-like"/>
    <property type="match status" value="1"/>
</dbReference>
<dbReference type="PROSITE" id="PS50020">
    <property type="entry name" value="WW_DOMAIN_2"/>
    <property type="match status" value="1"/>
</dbReference>
<dbReference type="SUPFAM" id="SSF51045">
    <property type="entry name" value="WW domain"/>
    <property type="match status" value="1"/>
</dbReference>
<dbReference type="PANTHER" id="PTHR24198">
    <property type="entry name" value="ANKYRIN REPEAT AND PROTEIN KINASE DOMAIN-CONTAINING PROTEIN"/>
    <property type="match status" value="1"/>
</dbReference>
<dbReference type="PROSITE" id="PS51444">
    <property type="entry name" value="FH2"/>
    <property type="match status" value="1"/>
</dbReference>
<dbReference type="PROSITE" id="PS50297">
    <property type="entry name" value="ANK_REP_REGION"/>
    <property type="match status" value="3"/>
</dbReference>
<dbReference type="CDD" id="cd00030">
    <property type="entry name" value="C2"/>
    <property type="match status" value="1"/>
</dbReference>
<feature type="region of interest" description="Disordered" evidence="4">
    <location>
        <begin position="1050"/>
        <end position="1083"/>
    </location>
</feature>
<dbReference type="InterPro" id="IPR036020">
    <property type="entry name" value="WW_dom_sf"/>
</dbReference>
<dbReference type="Proteomes" id="UP000481153">
    <property type="component" value="Unassembled WGS sequence"/>
</dbReference>
<dbReference type="InterPro" id="IPR001849">
    <property type="entry name" value="PH_domain"/>
</dbReference>
<comment type="caution">
    <text evidence="9">The sequence shown here is derived from an EMBL/GenBank/DDBJ whole genome shotgun (WGS) entry which is preliminary data.</text>
</comment>
<feature type="region of interest" description="Disordered" evidence="4">
    <location>
        <begin position="86"/>
        <end position="114"/>
    </location>
</feature>
<dbReference type="SMART" id="SM00233">
    <property type="entry name" value="PH"/>
    <property type="match status" value="1"/>
</dbReference>
<dbReference type="Pfam" id="PF00397">
    <property type="entry name" value="WW"/>
    <property type="match status" value="1"/>
</dbReference>
<organism evidence="9 10">
    <name type="scientific">Aphanomyces euteiches</name>
    <dbReference type="NCBI Taxonomy" id="100861"/>
    <lineage>
        <taxon>Eukaryota</taxon>
        <taxon>Sar</taxon>
        <taxon>Stramenopiles</taxon>
        <taxon>Oomycota</taxon>
        <taxon>Saprolegniomycetes</taxon>
        <taxon>Saprolegniales</taxon>
        <taxon>Verrucalvaceae</taxon>
        <taxon>Aphanomyces</taxon>
    </lineage>
</organism>
<dbReference type="VEuPathDB" id="FungiDB:AeMF1_016153"/>
<dbReference type="Pfam" id="PF02181">
    <property type="entry name" value="FH2"/>
    <property type="match status" value="1"/>
</dbReference>
<feature type="region of interest" description="Disordered" evidence="4">
    <location>
        <begin position="983"/>
        <end position="1034"/>
    </location>
</feature>
<feature type="repeat" description="ANK" evidence="3">
    <location>
        <begin position="729"/>
        <end position="761"/>
    </location>
</feature>
<feature type="compositionally biased region" description="Low complexity" evidence="4">
    <location>
        <begin position="28"/>
        <end position="39"/>
    </location>
</feature>
<dbReference type="InterPro" id="IPR036770">
    <property type="entry name" value="Ankyrin_rpt-contain_sf"/>
</dbReference>
<keyword evidence="1" id="KW-0677">Repeat</keyword>
<feature type="domain" description="FH2" evidence="8">
    <location>
        <begin position="1018"/>
        <end position="1365"/>
    </location>
</feature>
<dbReference type="InterPro" id="IPR042201">
    <property type="entry name" value="FH2_Formin_sf"/>
</dbReference>
<accession>A0A6G0X487</accession>
<reference evidence="9 10" key="1">
    <citation type="submission" date="2019-07" db="EMBL/GenBank/DDBJ databases">
        <title>Genomics analysis of Aphanomyces spp. identifies a new class of oomycete effector associated with host adaptation.</title>
        <authorList>
            <person name="Gaulin E."/>
        </authorList>
    </citation>
    <scope>NUCLEOTIDE SEQUENCE [LARGE SCALE GENOMIC DNA]</scope>
    <source>
        <strain evidence="9 10">ATCC 201684</strain>
    </source>
</reference>
<evidence type="ECO:0000256" key="2">
    <source>
        <dbReference type="ARBA" id="ARBA00023043"/>
    </source>
</evidence>
<keyword evidence="10" id="KW-1185">Reference proteome</keyword>
<evidence type="ECO:0000259" key="7">
    <source>
        <dbReference type="PROSITE" id="PS50020"/>
    </source>
</evidence>
<dbReference type="SMART" id="SM00456">
    <property type="entry name" value="WW"/>
    <property type="match status" value="1"/>
</dbReference>
<dbReference type="SUPFAM" id="SSF48403">
    <property type="entry name" value="Ankyrin repeat"/>
    <property type="match status" value="1"/>
</dbReference>
<dbReference type="Gene3D" id="1.20.58.2220">
    <property type="entry name" value="Formin, FH2 domain"/>
    <property type="match status" value="1"/>
</dbReference>
<dbReference type="PROSITE" id="PS50088">
    <property type="entry name" value="ANK_REPEAT"/>
    <property type="match status" value="3"/>
</dbReference>
<protein>
    <recommendedName>
        <fullName evidence="11">WW domain-containing protein</fullName>
    </recommendedName>
</protein>
<feature type="region of interest" description="Disordered" evidence="4">
    <location>
        <begin position="1"/>
        <end position="47"/>
    </location>
</feature>
<dbReference type="SUPFAM" id="SSF49562">
    <property type="entry name" value="C2 domain (Calcium/lipid-binding domain, CaLB)"/>
    <property type="match status" value="1"/>
</dbReference>
<gene>
    <name evidence="9" type="ORF">Ae201684_008690</name>
</gene>
<feature type="repeat" description="ANK" evidence="3">
    <location>
        <begin position="661"/>
        <end position="693"/>
    </location>
</feature>
<proteinExistence type="predicted"/>
<dbReference type="InterPro" id="IPR002110">
    <property type="entry name" value="Ankyrin_rpt"/>
</dbReference>
<dbReference type="InterPro" id="IPR035892">
    <property type="entry name" value="C2_domain_sf"/>
</dbReference>
<dbReference type="Pfam" id="PF12796">
    <property type="entry name" value="Ank_2"/>
    <property type="match status" value="2"/>
</dbReference>
<dbReference type="CDD" id="cd00201">
    <property type="entry name" value="WW"/>
    <property type="match status" value="1"/>
</dbReference>
<dbReference type="InterPro" id="IPR001202">
    <property type="entry name" value="WW_dom"/>
</dbReference>
<feature type="repeat" description="ANK" evidence="3">
    <location>
        <begin position="694"/>
        <end position="726"/>
    </location>
</feature>
<feature type="compositionally biased region" description="Low complexity" evidence="4">
    <location>
        <begin position="1011"/>
        <end position="1029"/>
    </location>
</feature>
<feature type="compositionally biased region" description="Polar residues" evidence="4">
    <location>
        <begin position="985"/>
        <end position="1010"/>
    </location>
</feature>
<dbReference type="PANTHER" id="PTHR24198:SF165">
    <property type="entry name" value="ANKYRIN REPEAT-CONTAINING PROTEIN-RELATED"/>
    <property type="match status" value="1"/>
</dbReference>
<feature type="domain" description="WW" evidence="7">
    <location>
        <begin position="915"/>
        <end position="942"/>
    </location>
</feature>
<dbReference type="Gene3D" id="2.20.70.10">
    <property type="match status" value="1"/>
</dbReference>
<evidence type="ECO:0000259" key="6">
    <source>
        <dbReference type="PROSITE" id="PS50004"/>
    </source>
</evidence>
<dbReference type="PROSITE" id="PS50003">
    <property type="entry name" value="PH_DOMAIN"/>
    <property type="match status" value="1"/>
</dbReference>
<dbReference type="Gene3D" id="2.30.29.30">
    <property type="entry name" value="Pleckstrin-homology domain (PH domain)/Phosphotyrosine-binding domain (PTB)"/>
    <property type="match status" value="1"/>
</dbReference>
<evidence type="ECO:0000256" key="3">
    <source>
        <dbReference type="PROSITE-ProRule" id="PRU00023"/>
    </source>
</evidence>
<dbReference type="VEuPathDB" id="FungiDB:AeMF1_016154"/>
<dbReference type="SMART" id="SM00239">
    <property type="entry name" value="C2"/>
    <property type="match status" value="1"/>
</dbReference>
<evidence type="ECO:0000256" key="4">
    <source>
        <dbReference type="SAM" id="MobiDB-lite"/>
    </source>
</evidence>
<dbReference type="PROSITE" id="PS01159">
    <property type="entry name" value="WW_DOMAIN_1"/>
    <property type="match status" value="1"/>
</dbReference>
<feature type="compositionally biased region" description="Basic residues" evidence="4">
    <location>
        <begin position="1073"/>
        <end position="1083"/>
    </location>
</feature>
<dbReference type="InterPro" id="IPR000008">
    <property type="entry name" value="C2_dom"/>
</dbReference>
<evidence type="ECO:0000259" key="8">
    <source>
        <dbReference type="PROSITE" id="PS51444"/>
    </source>
</evidence>
<dbReference type="Gene3D" id="2.60.40.150">
    <property type="entry name" value="C2 domain"/>
    <property type="match status" value="1"/>
</dbReference>
<feature type="domain" description="PH" evidence="5">
    <location>
        <begin position="381"/>
        <end position="502"/>
    </location>
</feature>
<dbReference type="Gene3D" id="1.25.40.20">
    <property type="entry name" value="Ankyrin repeat-containing domain"/>
    <property type="match status" value="1"/>
</dbReference>